<dbReference type="EMBL" id="CM032184">
    <property type="protein sequence ID" value="KAG7093473.1"/>
    <property type="molecule type" value="Genomic_DNA"/>
</dbReference>
<dbReference type="RefSeq" id="XP_043009943.1">
    <property type="nucleotide sequence ID" value="XM_043151863.1"/>
</dbReference>
<keyword evidence="2" id="KW-1185">Reference proteome</keyword>
<dbReference type="KEGG" id="more:E1B28_007149"/>
<dbReference type="Gene3D" id="3.30.420.40">
    <property type="match status" value="1"/>
</dbReference>
<dbReference type="CDD" id="cd10170">
    <property type="entry name" value="ASKHA_NBD_HSP70"/>
    <property type="match status" value="1"/>
</dbReference>
<dbReference type="SUPFAM" id="SSF53067">
    <property type="entry name" value="Actin-like ATPase domain"/>
    <property type="match status" value="2"/>
</dbReference>
<reference evidence="1" key="1">
    <citation type="journal article" date="2021" name="Genome Biol. Evol.">
        <title>The assembled and annotated genome of the fairy-ring fungus Marasmius oreades.</title>
        <authorList>
            <person name="Hiltunen M."/>
            <person name="Ament-Velasquez S.L."/>
            <person name="Johannesson H."/>
        </authorList>
    </citation>
    <scope>NUCLEOTIDE SEQUENCE</scope>
    <source>
        <strain evidence="1">03SP1</strain>
    </source>
</reference>
<dbReference type="GeneID" id="66076225"/>
<evidence type="ECO:0000313" key="2">
    <source>
        <dbReference type="Proteomes" id="UP001049176"/>
    </source>
</evidence>
<dbReference type="AlphaFoldDB" id="A0A9P7S1N5"/>
<gene>
    <name evidence="1" type="ORF">E1B28_007149</name>
</gene>
<proteinExistence type="predicted"/>
<sequence length="596" mass="67138">MNHLRNPYGGPNRKLVLAFDVGTTYSGISYSILEPGLEPKVEPVTRFPGQDHVGGDAKIPSIIYYDREGRVKAVGAEASQEHVQEEARENNWFLSKWFKLHLRPKSTITDASKTKASNRIPSLPASKSAEDVFADFLEYLFYCAKKYIIEIIPDSSFWSSVEESIDFVLSHPNGWEGAQQFSMRRAAIEAGLIPDTREGQARVTFVTEGEACLHFCIHNRLSVSPCDSVLIVDAGGGTIDLSTYTVHSGKTSPADKMNLEEITAPQCVFAGSIFVNNRARKYFEEKLSGTRFFDDIDQIIDEFDKKAKLRFKSPNQATYIKFGSFRDNDPSLNIRSGQMALPGTVIEEFFEPSLMSLIDAIEQALSATGNQPIKSMFLVGGFSGSEWLFSKLVHFGSQYSINVCRPKSNLNKATADGAVSFYLDHFVSVRVARWSYGIQCTTEFDAQNTEHLYREHLVTTEPSGTRVVPHVFSCILQKHTRVSETKEFRTTYTRESRMQAALRSLPVEILSYRGDAIKPMWTDVNPDCYQPLCKVKANMRQISKTLPRLYGPNGIYFRLKFDVVLLFGLTELKAQLAWKENGVEKRCPAEIVYDIE</sequence>
<organism evidence="1 2">
    <name type="scientific">Marasmius oreades</name>
    <name type="common">fairy-ring Marasmius</name>
    <dbReference type="NCBI Taxonomy" id="181124"/>
    <lineage>
        <taxon>Eukaryota</taxon>
        <taxon>Fungi</taxon>
        <taxon>Dikarya</taxon>
        <taxon>Basidiomycota</taxon>
        <taxon>Agaricomycotina</taxon>
        <taxon>Agaricomycetes</taxon>
        <taxon>Agaricomycetidae</taxon>
        <taxon>Agaricales</taxon>
        <taxon>Marasmiineae</taxon>
        <taxon>Marasmiaceae</taxon>
        <taxon>Marasmius</taxon>
    </lineage>
</organism>
<accession>A0A9P7S1N5</accession>
<evidence type="ECO:0000313" key="1">
    <source>
        <dbReference type="EMBL" id="KAG7093473.1"/>
    </source>
</evidence>
<dbReference type="InterPro" id="IPR043129">
    <property type="entry name" value="ATPase_NBD"/>
</dbReference>
<protein>
    <submittedName>
        <fullName evidence="1">Uncharacterized protein</fullName>
    </submittedName>
</protein>
<dbReference type="PANTHER" id="PTHR14187:SF5">
    <property type="entry name" value="HEAT SHOCK 70 KDA PROTEIN 12A"/>
    <property type="match status" value="1"/>
</dbReference>
<dbReference type="OrthoDB" id="2963168at2759"/>
<comment type="caution">
    <text evidence="1">The sequence shown here is derived from an EMBL/GenBank/DDBJ whole genome shotgun (WGS) entry which is preliminary data.</text>
</comment>
<dbReference type="Proteomes" id="UP001049176">
    <property type="component" value="Chromosome 4"/>
</dbReference>
<dbReference type="PANTHER" id="PTHR14187">
    <property type="entry name" value="ALPHA KINASE/ELONGATION FACTOR 2 KINASE"/>
    <property type="match status" value="1"/>
</dbReference>
<name>A0A9P7S1N5_9AGAR</name>